<keyword evidence="2" id="KW-1003">Cell membrane</keyword>
<evidence type="ECO:0000256" key="6">
    <source>
        <dbReference type="SAM" id="Phobius"/>
    </source>
</evidence>
<proteinExistence type="predicted"/>
<feature type="transmembrane region" description="Helical" evidence="6">
    <location>
        <begin position="53"/>
        <end position="78"/>
    </location>
</feature>
<keyword evidence="9" id="KW-1185">Reference proteome</keyword>
<feature type="transmembrane region" description="Helical" evidence="6">
    <location>
        <begin position="299"/>
        <end position="318"/>
    </location>
</feature>
<sequence>MSITTPTPAAPAVPLRRNRDFQILWSGRAVSALGSQVTEIAYPLLMLAITGSAGYAGMLGASQLITSLIVSLPAGLLADRMNRRTIMIVADLGRAVLLGGLALAVFTGHTSIPLIIATAIGSAAFGALFNPASGAAIKALVTPAQMKQAQAQNQARMHGAQLLGPPVGGWLLGLGRSVPFLVDAITYVLGAIALLFIRRPLQDERDDRRPLRFKDMFAFKDMAAGLKFVFADRIIRAVMSWGMGVNLAYSGFFLILIATWHARGASEASIGLLSALATAGGLLGALLTGPITRAVKPATLVRSLAWVLPVLTAVMAFLPGVIPIAVAFMLAMLLLPALNTVMLAFIAERVPDELQGRANAGTNVLAQALQPIGPLLLGTIFDAWGTPWAFGTAAALLAVAALFTFSRHITALNHL</sequence>
<dbReference type="PROSITE" id="PS50850">
    <property type="entry name" value="MFS"/>
    <property type="match status" value="1"/>
</dbReference>
<dbReference type="EMBL" id="BSTX01000001">
    <property type="protein sequence ID" value="GLZ75544.1"/>
    <property type="molecule type" value="Genomic_DNA"/>
</dbReference>
<gene>
    <name evidence="8" type="ORF">Afil01_03510</name>
</gene>
<protein>
    <recommendedName>
        <fullName evidence="7">Major facilitator superfamily (MFS) profile domain-containing protein</fullName>
    </recommendedName>
</protein>
<comment type="caution">
    <text evidence="8">The sequence shown here is derived from an EMBL/GenBank/DDBJ whole genome shotgun (WGS) entry which is preliminary data.</text>
</comment>
<dbReference type="InterPro" id="IPR036259">
    <property type="entry name" value="MFS_trans_sf"/>
</dbReference>
<dbReference type="PANTHER" id="PTHR23513:SF6">
    <property type="entry name" value="MAJOR FACILITATOR SUPERFAMILY ASSOCIATED DOMAIN-CONTAINING PROTEIN"/>
    <property type="match status" value="1"/>
</dbReference>
<dbReference type="InterPro" id="IPR011701">
    <property type="entry name" value="MFS"/>
</dbReference>
<dbReference type="GO" id="GO:0005886">
    <property type="term" value="C:plasma membrane"/>
    <property type="evidence" value="ECO:0007669"/>
    <property type="project" value="UniProtKB-SubCell"/>
</dbReference>
<keyword evidence="3 6" id="KW-0812">Transmembrane</keyword>
<dbReference type="Gene3D" id="1.20.1250.20">
    <property type="entry name" value="MFS general substrate transporter like domains"/>
    <property type="match status" value="1"/>
</dbReference>
<evidence type="ECO:0000256" key="4">
    <source>
        <dbReference type="ARBA" id="ARBA00022989"/>
    </source>
</evidence>
<evidence type="ECO:0000256" key="3">
    <source>
        <dbReference type="ARBA" id="ARBA00022692"/>
    </source>
</evidence>
<dbReference type="RefSeq" id="WP_285660789.1">
    <property type="nucleotide sequence ID" value="NZ_BSTX01000001.1"/>
</dbReference>
<dbReference type="Proteomes" id="UP001165079">
    <property type="component" value="Unassembled WGS sequence"/>
</dbReference>
<evidence type="ECO:0000259" key="7">
    <source>
        <dbReference type="PROSITE" id="PS50850"/>
    </source>
</evidence>
<evidence type="ECO:0000256" key="1">
    <source>
        <dbReference type="ARBA" id="ARBA00004651"/>
    </source>
</evidence>
<feature type="transmembrane region" description="Helical" evidence="6">
    <location>
        <begin position="184"/>
        <end position="201"/>
    </location>
</feature>
<dbReference type="PANTHER" id="PTHR23513">
    <property type="entry name" value="INTEGRAL MEMBRANE EFFLUX PROTEIN-RELATED"/>
    <property type="match status" value="1"/>
</dbReference>
<dbReference type="SUPFAM" id="SSF103473">
    <property type="entry name" value="MFS general substrate transporter"/>
    <property type="match status" value="1"/>
</dbReference>
<dbReference type="Pfam" id="PF07690">
    <property type="entry name" value="MFS_1"/>
    <property type="match status" value="1"/>
</dbReference>
<dbReference type="GO" id="GO:0022857">
    <property type="term" value="F:transmembrane transporter activity"/>
    <property type="evidence" value="ECO:0007669"/>
    <property type="project" value="InterPro"/>
</dbReference>
<organism evidence="8 9">
    <name type="scientific">Actinorhabdospora filicis</name>
    <dbReference type="NCBI Taxonomy" id="1785913"/>
    <lineage>
        <taxon>Bacteria</taxon>
        <taxon>Bacillati</taxon>
        <taxon>Actinomycetota</taxon>
        <taxon>Actinomycetes</taxon>
        <taxon>Micromonosporales</taxon>
        <taxon>Micromonosporaceae</taxon>
        <taxon>Actinorhabdospora</taxon>
    </lineage>
</organism>
<feature type="transmembrane region" description="Helical" evidence="6">
    <location>
        <begin position="243"/>
        <end position="262"/>
    </location>
</feature>
<accession>A0A9W6W6G7</accession>
<evidence type="ECO:0000256" key="5">
    <source>
        <dbReference type="ARBA" id="ARBA00023136"/>
    </source>
</evidence>
<dbReference type="InterPro" id="IPR020846">
    <property type="entry name" value="MFS_dom"/>
</dbReference>
<reference evidence="8" key="1">
    <citation type="submission" date="2023-03" db="EMBL/GenBank/DDBJ databases">
        <title>Actinorhabdospora filicis NBRC 111898.</title>
        <authorList>
            <person name="Ichikawa N."/>
            <person name="Sato H."/>
            <person name="Tonouchi N."/>
        </authorList>
    </citation>
    <scope>NUCLEOTIDE SEQUENCE</scope>
    <source>
        <strain evidence="8">NBRC 111898</strain>
    </source>
</reference>
<dbReference type="AlphaFoldDB" id="A0A9W6W6G7"/>
<feature type="transmembrane region" description="Helical" evidence="6">
    <location>
        <begin position="268"/>
        <end position="287"/>
    </location>
</feature>
<keyword evidence="4 6" id="KW-1133">Transmembrane helix</keyword>
<evidence type="ECO:0000313" key="8">
    <source>
        <dbReference type="EMBL" id="GLZ75544.1"/>
    </source>
</evidence>
<name>A0A9W6W6G7_9ACTN</name>
<comment type="subcellular location">
    <subcellularLocation>
        <location evidence="1">Cell membrane</location>
        <topology evidence="1">Multi-pass membrane protein</topology>
    </subcellularLocation>
</comment>
<keyword evidence="5 6" id="KW-0472">Membrane</keyword>
<evidence type="ECO:0000256" key="2">
    <source>
        <dbReference type="ARBA" id="ARBA00022475"/>
    </source>
</evidence>
<evidence type="ECO:0000313" key="9">
    <source>
        <dbReference type="Proteomes" id="UP001165079"/>
    </source>
</evidence>
<dbReference type="CDD" id="cd06173">
    <property type="entry name" value="MFS_MefA_like"/>
    <property type="match status" value="1"/>
</dbReference>
<feature type="transmembrane region" description="Helical" evidence="6">
    <location>
        <begin position="387"/>
        <end position="405"/>
    </location>
</feature>
<feature type="domain" description="Major facilitator superfamily (MFS) profile" evidence="7">
    <location>
        <begin position="20"/>
        <end position="412"/>
    </location>
</feature>